<feature type="region of interest" description="Disordered" evidence="2">
    <location>
        <begin position="143"/>
        <end position="195"/>
    </location>
</feature>
<name>A0ABW0ER16_9PSEU</name>
<dbReference type="PANTHER" id="PTHR35526:SF3">
    <property type="entry name" value="ANTI-SIGMA-F FACTOR RSBW"/>
    <property type="match status" value="1"/>
</dbReference>
<proteinExistence type="predicted"/>
<evidence type="ECO:0000256" key="2">
    <source>
        <dbReference type="SAM" id="MobiDB-lite"/>
    </source>
</evidence>
<keyword evidence="4" id="KW-0067">ATP-binding</keyword>
<keyword evidence="1" id="KW-0723">Serine/threonine-protein kinase</keyword>
<feature type="domain" description="Histidine kinase/HSP90-like ATPase" evidence="3">
    <location>
        <begin position="183"/>
        <end position="287"/>
    </location>
</feature>
<keyword evidence="5" id="KW-1185">Reference proteome</keyword>
<dbReference type="Pfam" id="PF13581">
    <property type="entry name" value="HATPase_c_2"/>
    <property type="match status" value="1"/>
</dbReference>
<dbReference type="RefSeq" id="WP_378249571.1">
    <property type="nucleotide sequence ID" value="NZ_JBHSKF010000012.1"/>
</dbReference>
<dbReference type="InterPro" id="IPR036890">
    <property type="entry name" value="HATPase_C_sf"/>
</dbReference>
<dbReference type="Gene3D" id="3.30.565.10">
    <property type="entry name" value="Histidine kinase-like ATPase, C-terminal domain"/>
    <property type="match status" value="1"/>
</dbReference>
<evidence type="ECO:0000256" key="1">
    <source>
        <dbReference type="ARBA" id="ARBA00022527"/>
    </source>
</evidence>
<dbReference type="CDD" id="cd16936">
    <property type="entry name" value="HATPase_RsbW-like"/>
    <property type="match status" value="1"/>
</dbReference>
<accession>A0ABW0ER16</accession>
<evidence type="ECO:0000313" key="5">
    <source>
        <dbReference type="Proteomes" id="UP001596157"/>
    </source>
</evidence>
<keyword evidence="1" id="KW-0808">Transferase</keyword>
<dbReference type="InterPro" id="IPR003594">
    <property type="entry name" value="HATPase_dom"/>
</dbReference>
<dbReference type="EMBL" id="JBHSKF010000012">
    <property type="protein sequence ID" value="MFC5289719.1"/>
    <property type="molecule type" value="Genomic_DNA"/>
</dbReference>
<evidence type="ECO:0000259" key="3">
    <source>
        <dbReference type="Pfam" id="PF13581"/>
    </source>
</evidence>
<dbReference type="PANTHER" id="PTHR35526">
    <property type="entry name" value="ANTI-SIGMA-F FACTOR RSBW-RELATED"/>
    <property type="match status" value="1"/>
</dbReference>
<keyword evidence="4" id="KW-0547">Nucleotide-binding</keyword>
<evidence type="ECO:0000313" key="4">
    <source>
        <dbReference type="EMBL" id="MFC5289719.1"/>
    </source>
</evidence>
<comment type="caution">
    <text evidence="4">The sequence shown here is derived from an EMBL/GenBank/DDBJ whole genome shotgun (WGS) entry which is preliminary data.</text>
</comment>
<dbReference type="InterPro" id="IPR050267">
    <property type="entry name" value="Anti-sigma-factor_SerPK"/>
</dbReference>
<sequence>MTTGHVHAAGYYTDEDDLRDTLTPLLSRTGPLVIAHESAELIRSWLPEPGTATVLPWAEVYANPAKTIATYQRLFDSLLTGPATRIRLVGATPLAESTGRNFGWDRYEAAVNQLWRDYPLDSLCLYQAPTAWLKDVLDRTHPATPTSRNPHYDPTFSALPSHHDPLESDSPLHTLTDPTPAESRHTVQQTAHHRLPTATTEDLVFAVSEATTNAHLHGTGPSTVRVWASPTRVVVRVSDTGPGPSDPFAGLTPALRDRGGLGLWLAHQLDIEVALITEPAGFTVRLRAGDFS</sequence>
<keyword evidence="1" id="KW-0418">Kinase</keyword>
<reference evidence="5" key="1">
    <citation type="journal article" date="2019" name="Int. J. Syst. Evol. Microbiol.">
        <title>The Global Catalogue of Microorganisms (GCM) 10K type strain sequencing project: providing services to taxonomists for standard genome sequencing and annotation.</title>
        <authorList>
            <consortium name="The Broad Institute Genomics Platform"/>
            <consortium name="The Broad Institute Genome Sequencing Center for Infectious Disease"/>
            <person name="Wu L."/>
            <person name="Ma J."/>
        </authorList>
    </citation>
    <scope>NUCLEOTIDE SEQUENCE [LARGE SCALE GENOMIC DNA]</scope>
    <source>
        <strain evidence="5">CCUG 59778</strain>
    </source>
</reference>
<dbReference type="SUPFAM" id="SSF55874">
    <property type="entry name" value="ATPase domain of HSP90 chaperone/DNA topoisomerase II/histidine kinase"/>
    <property type="match status" value="1"/>
</dbReference>
<gene>
    <name evidence="4" type="ORF">ACFPM7_21925</name>
</gene>
<dbReference type="GO" id="GO:0005524">
    <property type="term" value="F:ATP binding"/>
    <property type="evidence" value="ECO:0007669"/>
    <property type="project" value="UniProtKB-KW"/>
</dbReference>
<protein>
    <submittedName>
        <fullName evidence="4">ATP-binding protein</fullName>
    </submittedName>
</protein>
<dbReference type="Proteomes" id="UP001596157">
    <property type="component" value="Unassembled WGS sequence"/>
</dbReference>
<organism evidence="4 5">
    <name type="scientific">Actinokineospora guangxiensis</name>
    <dbReference type="NCBI Taxonomy" id="1490288"/>
    <lineage>
        <taxon>Bacteria</taxon>
        <taxon>Bacillati</taxon>
        <taxon>Actinomycetota</taxon>
        <taxon>Actinomycetes</taxon>
        <taxon>Pseudonocardiales</taxon>
        <taxon>Pseudonocardiaceae</taxon>
        <taxon>Actinokineospora</taxon>
    </lineage>
</organism>